<dbReference type="Gene3D" id="1.10.1200.10">
    <property type="entry name" value="ACP-like"/>
    <property type="match status" value="1"/>
</dbReference>
<sequence>MSVHTTEEIDRVVLEFLATRDNGPAPERDDDLFQSGRVNSLFAIQLMSFIERAFDIEVDVEDLSLTNFASIAKITGFVQSKQLETQTV</sequence>
<dbReference type="EMBL" id="JABXJJ020000004">
    <property type="protein sequence ID" value="MDI5968587.1"/>
    <property type="molecule type" value="Genomic_DNA"/>
</dbReference>
<gene>
    <name evidence="2" type="ORF">POF50_004370</name>
</gene>
<dbReference type="InterPro" id="IPR009081">
    <property type="entry name" value="PP-bd_ACP"/>
</dbReference>
<evidence type="ECO:0000259" key="1">
    <source>
        <dbReference type="PROSITE" id="PS50075"/>
    </source>
</evidence>
<evidence type="ECO:0000313" key="2">
    <source>
        <dbReference type="EMBL" id="MDI5968587.1"/>
    </source>
</evidence>
<name>A0AA90H5P5_9ACTN</name>
<reference evidence="2" key="1">
    <citation type="submission" date="2023-05" db="EMBL/GenBank/DDBJ databases">
        <title>Streptantibioticus silvisoli sp. nov., acidotolerant actinomycetes 1 from pine litter.</title>
        <authorList>
            <person name="Swiecimska M."/>
            <person name="Golinska P."/>
            <person name="Sangal V."/>
            <person name="Wachnowicz B."/>
            <person name="Goodfellow M."/>
        </authorList>
    </citation>
    <scope>NUCLEOTIDE SEQUENCE</scope>
    <source>
        <strain evidence="2">SL13</strain>
    </source>
</reference>
<dbReference type="SUPFAM" id="SSF47336">
    <property type="entry name" value="ACP-like"/>
    <property type="match status" value="1"/>
</dbReference>
<comment type="caution">
    <text evidence="2">The sequence shown here is derived from an EMBL/GenBank/DDBJ whole genome shotgun (WGS) entry which is preliminary data.</text>
</comment>
<dbReference type="AlphaFoldDB" id="A0AA90H5P5"/>
<protein>
    <submittedName>
        <fullName evidence="2">Phosphopantetheine-binding protein</fullName>
    </submittedName>
</protein>
<dbReference type="PROSITE" id="PS50075">
    <property type="entry name" value="CARRIER"/>
    <property type="match status" value="1"/>
</dbReference>
<proteinExistence type="predicted"/>
<feature type="domain" description="Carrier" evidence="1">
    <location>
        <begin position="3"/>
        <end position="82"/>
    </location>
</feature>
<dbReference type="Pfam" id="PF00550">
    <property type="entry name" value="PP-binding"/>
    <property type="match status" value="1"/>
</dbReference>
<dbReference type="InterPro" id="IPR036736">
    <property type="entry name" value="ACP-like_sf"/>
</dbReference>
<accession>A0AA90H5P5</accession>
<dbReference type="RefSeq" id="WP_271313255.1">
    <property type="nucleotide sequence ID" value="NZ_JABXJJ020000004.1"/>
</dbReference>
<organism evidence="2">
    <name type="scientific">Streptantibioticus silvisoli</name>
    <dbReference type="NCBI Taxonomy" id="2705255"/>
    <lineage>
        <taxon>Bacteria</taxon>
        <taxon>Bacillati</taxon>
        <taxon>Actinomycetota</taxon>
        <taxon>Actinomycetes</taxon>
        <taxon>Kitasatosporales</taxon>
        <taxon>Streptomycetaceae</taxon>
        <taxon>Streptantibioticus</taxon>
    </lineage>
</organism>